<name>A0ABV0PSS2_9TELE</name>
<dbReference type="EMBL" id="JAHRIO010084355">
    <property type="protein sequence ID" value="MEQ2186526.1"/>
    <property type="molecule type" value="Genomic_DNA"/>
</dbReference>
<dbReference type="Proteomes" id="UP001476798">
    <property type="component" value="Unassembled WGS sequence"/>
</dbReference>
<feature type="signal peptide" evidence="1">
    <location>
        <begin position="1"/>
        <end position="20"/>
    </location>
</feature>
<keyword evidence="1" id="KW-0732">Signal</keyword>
<sequence length="209" mass="23423">MFWPWFRVAALLWLCHGSLGGSGRLYSEEDPLVILSSTSLKTTVTNSSSAWLVQFYSSWCGHCIQYSSTWKALAHDVKESSEGERHAVGTRPSGPSVSMSLWGMVEQEPAAVHASHISDTHTQTLVQPTAGVRDWRQAIAVAVLDCSQEENFDICKEFSIKFYPTFKYFRAHGSPTDKGTIYRGETHLIIHPFIKTVDFLPLKPVWMVG</sequence>
<keyword evidence="4" id="KW-1185">Reference proteome</keyword>
<proteinExistence type="predicted"/>
<dbReference type="InterPro" id="IPR036249">
    <property type="entry name" value="Thioredoxin-like_sf"/>
</dbReference>
<evidence type="ECO:0000313" key="4">
    <source>
        <dbReference type="Proteomes" id="UP001476798"/>
    </source>
</evidence>
<dbReference type="PANTHER" id="PTHR22897:SF7">
    <property type="entry name" value="SULFHYDRYL OXIDASE 2"/>
    <property type="match status" value="1"/>
</dbReference>
<comment type="caution">
    <text evidence="3">The sequence shown here is derived from an EMBL/GenBank/DDBJ whole genome shotgun (WGS) entry which is preliminary data.</text>
</comment>
<dbReference type="Gene3D" id="3.40.30.10">
    <property type="entry name" value="Glutaredoxin"/>
    <property type="match status" value="1"/>
</dbReference>
<protein>
    <recommendedName>
        <fullName evidence="2">Thioredoxin domain-containing protein</fullName>
    </recommendedName>
</protein>
<dbReference type="PANTHER" id="PTHR22897">
    <property type="entry name" value="QUIESCIN Q6-RELATED SULFHYDRYL OXIDASE"/>
    <property type="match status" value="1"/>
</dbReference>
<evidence type="ECO:0000313" key="3">
    <source>
        <dbReference type="EMBL" id="MEQ2186526.1"/>
    </source>
</evidence>
<feature type="chain" id="PRO_5046356656" description="Thioredoxin domain-containing protein" evidence="1">
    <location>
        <begin position="21"/>
        <end position="209"/>
    </location>
</feature>
<dbReference type="Pfam" id="PF00085">
    <property type="entry name" value="Thioredoxin"/>
    <property type="match status" value="1"/>
</dbReference>
<evidence type="ECO:0000256" key="1">
    <source>
        <dbReference type="SAM" id="SignalP"/>
    </source>
</evidence>
<organism evidence="3 4">
    <name type="scientific">Goodea atripinnis</name>
    <dbReference type="NCBI Taxonomy" id="208336"/>
    <lineage>
        <taxon>Eukaryota</taxon>
        <taxon>Metazoa</taxon>
        <taxon>Chordata</taxon>
        <taxon>Craniata</taxon>
        <taxon>Vertebrata</taxon>
        <taxon>Euteleostomi</taxon>
        <taxon>Actinopterygii</taxon>
        <taxon>Neopterygii</taxon>
        <taxon>Teleostei</taxon>
        <taxon>Neoteleostei</taxon>
        <taxon>Acanthomorphata</taxon>
        <taxon>Ovalentaria</taxon>
        <taxon>Atherinomorphae</taxon>
        <taxon>Cyprinodontiformes</taxon>
        <taxon>Goodeidae</taxon>
        <taxon>Goodea</taxon>
    </lineage>
</organism>
<reference evidence="3 4" key="1">
    <citation type="submission" date="2021-06" db="EMBL/GenBank/DDBJ databases">
        <authorList>
            <person name="Palmer J.M."/>
        </authorList>
    </citation>
    <scope>NUCLEOTIDE SEQUENCE [LARGE SCALE GENOMIC DNA]</scope>
    <source>
        <strain evidence="3 4">GA_2019</strain>
        <tissue evidence="3">Muscle</tissue>
    </source>
</reference>
<dbReference type="InterPro" id="IPR013766">
    <property type="entry name" value="Thioredoxin_domain"/>
</dbReference>
<accession>A0ABV0PSS2</accession>
<dbReference type="InterPro" id="IPR039798">
    <property type="entry name" value="Sulfhydryl_oxidase"/>
</dbReference>
<feature type="domain" description="Thioredoxin" evidence="2">
    <location>
        <begin position="33"/>
        <end position="79"/>
    </location>
</feature>
<dbReference type="SUPFAM" id="SSF52833">
    <property type="entry name" value="Thioredoxin-like"/>
    <property type="match status" value="1"/>
</dbReference>
<gene>
    <name evidence="3" type="ORF">GOODEAATRI_029535</name>
</gene>
<evidence type="ECO:0000259" key="2">
    <source>
        <dbReference type="Pfam" id="PF00085"/>
    </source>
</evidence>